<evidence type="ECO:0000313" key="3">
    <source>
        <dbReference type="Proteomes" id="UP000218334"/>
    </source>
</evidence>
<name>A0A2H3CGN3_9AGAR</name>
<dbReference type="Proteomes" id="UP000218334">
    <property type="component" value="Unassembled WGS sequence"/>
</dbReference>
<proteinExistence type="predicted"/>
<dbReference type="InterPro" id="IPR029017">
    <property type="entry name" value="Enolase-like_N"/>
</dbReference>
<evidence type="ECO:0000256" key="1">
    <source>
        <dbReference type="ARBA" id="ARBA00001946"/>
    </source>
</evidence>
<keyword evidence="3" id="KW-1185">Reference proteome</keyword>
<reference evidence="3" key="1">
    <citation type="journal article" date="2017" name="Nat. Ecol. Evol.">
        <title>Genome expansion and lineage-specific genetic innovations in the forest pathogenic fungi Armillaria.</title>
        <authorList>
            <person name="Sipos G."/>
            <person name="Prasanna A.N."/>
            <person name="Walter M.C."/>
            <person name="O'Connor E."/>
            <person name="Balint B."/>
            <person name="Krizsan K."/>
            <person name="Kiss B."/>
            <person name="Hess J."/>
            <person name="Varga T."/>
            <person name="Slot J."/>
            <person name="Riley R."/>
            <person name="Boka B."/>
            <person name="Rigling D."/>
            <person name="Barry K."/>
            <person name="Lee J."/>
            <person name="Mihaltcheva S."/>
            <person name="LaButti K."/>
            <person name="Lipzen A."/>
            <person name="Waldron R."/>
            <person name="Moloney N.M."/>
            <person name="Sperisen C."/>
            <person name="Kredics L."/>
            <person name="Vagvoelgyi C."/>
            <person name="Patrignani A."/>
            <person name="Fitzpatrick D."/>
            <person name="Nagy I."/>
            <person name="Doyle S."/>
            <person name="Anderson J.B."/>
            <person name="Grigoriev I.V."/>
            <person name="Gueldener U."/>
            <person name="Muensterkoetter M."/>
            <person name="Nagy L.G."/>
        </authorList>
    </citation>
    <scope>NUCLEOTIDE SEQUENCE [LARGE SCALE GENOMIC DNA]</scope>
    <source>
        <strain evidence="3">28-4</strain>
    </source>
</reference>
<dbReference type="AlphaFoldDB" id="A0A2H3CGN3"/>
<protein>
    <submittedName>
        <fullName evidence="2">Uncharacterized protein</fullName>
    </submittedName>
</protein>
<dbReference type="InterPro" id="IPR036849">
    <property type="entry name" value="Enolase-like_C_sf"/>
</dbReference>
<dbReference type="EMBL" id="KZ293417">
    <property type="protein sequence ID" value="PBK75937.1"/>
    <property type="molecule type" value="Genomic_DNA"/>
</dbReference>
<dbReference type="Gene3D" id="3.20.20.120">
    <property type="entry name" value="Enolase-like C-terminal domain"/>
    <property type="match status" value="1"/>
</dbReference>
<evidence type="ECO:0000313" key="2">
    <source>
        <dbReference type="EMBL" id="PBK75937.1"/>
    </source>
</evidence>
<accession>A0A2H3CGN3</accession>
<gene>
    <name evidence="2" type="ORF">ARMSODRAFT_970465</name>
</gene>
<sequence length="135" mass="15324">MYRQDFPWAVAMISLPGDGNCTLLAVPWDTMLIQIQHGHLQLSGRGPMIVERFLIGADPRNTNRLWDQMFRWSMFYGRKGFPIAHRPRYMGLAREDLRGAYVRGSIKDGISFYITGPEPTAAKAMGFWGSAAVWS</sequence>
<comment type="cofactor">
    <cofactor evidence="1">
        <name>Mg(2+)</name>
        <dbReference type="ChEBI" id="CHEBI:18420"/>
    </cofactor>
</comment>
<dbReference type="STRING" id="1076256.A0A2H3CGN3"/>
<organism evidence="2 3">
    <name type="scientific">Armillaria solidipes</name>
    <dbReference type="NCBI Taxonomy" id="1076256"/>
    <lineage>
        <taxon>Eukaryota</taxon>
        <taxon>Fungi</taxon>
        <taxon>Dikarya</taxon>
        <taxon>Basidiomycota</taxon>
        <taxon>Agaricomycotina</taxon>
        <taxon>Agaricomycetes</taxon>
        <taxon>Agaricomycetidae</taxon>
        <taxon>Agaricales</taxon>
        <taxon>Marasmiineae</taxon>
        <taxon>Physalacriaceae</taxon>
        <taxon>Armillaria</taxon>
    </lineage>
</organism>
<dbReference type="Gene3D" id="3.30.390.10">
    <property type="entry name" value="Enolase-like, N-terminal domain"/>
    <property type="match status" value="1"/>
</dbReference>